<name>A0A5N5X425_9EURO</name>
<dbReference type="Pfam" id="PF00206">
    <property type="entry name" value="Lyase_1"/>
    <property type="match status" value="1"/>
</dbReference>
<sequence length="406" mass="44092">MHNISKSAEIVPSRVVAKSEGCQRAASEDLPPAWNNYSHWVTCPPSGVDCEEIREVFTDEAYAKIPLGAIPPEVGNVITAVLANAQLDFDRLSRETEFIRYPVLLLVMQLVENTPKELAKNTYIGASVAFRWLMSHNADKTVSSPMAGRTHLQHALPRTFGYKCAAYLSSIKQRCLLVQFGGAAGTLASLGSDRARIHPMIIWHVALDNIAEILNFLALIGGTLGNVALDIVMISSNELDEVAEPFASHRGASSTMPQKRNPISSEIIIASSKLLRADASLGLDAMVVDFGRASGPLHQVDFALSGLCVKVDSMEKILHSTRGLIVGEAVMMGPAPFVRRERAYDVVYEACKSAIEHGQVLLDVLKANPEVSVHLDEDRLSQLGGPLNYLGSGQLMVDDILEKVRG</sequence>
<accession>A0A5N5X425</accession>
<dbReference type="OrthoDB" id="406045at2759"/>
<dbReference type="Proteomes" id="UP000326565">
    <property type="component" value="Unassembled WGS sequence"/>
</dbReference>
<dbReference type="InterPro" id="IPR000362">
    <property type="entry name" value="Fumarate_lyase_fam"/>
</dbReference>
<evidence type="ECO:0000313" key="4">
    <source>
        <dbReference type="Proteomes" id="UP000326565"/>
    </source>
</evidence>
<dbReference type="SMART" id="SM00998">
    <property type="entry name" value="ADSL_C"/>
    <property type="match status" value="1"/>
</dbReference>
<keyword evidence="4" id="KW-1185">Reference proteome</keyword>
<dbReference type="PANTHER" id="PTHR43172:SF2">
    <property type="entry name" value="ADENYLOSUCCINATE LYASE C-TERMINAL DOMAIN-CONTAINING PROTEIN"/>
    <property type="match status" value="1"/>
</dbReference>
<reference evidence="3 4" key="1">
    <citation type="submission" date="2019-04" db="EMBL/GenBank/DDBJ databases">
        <title>Friends and foes A comparative genomics study of 23 Aspergillus species from section Flavi.</title>
        <authorList>
            <consortium name="DOE Joint Genome Institute"/>
            <person name="Kjaerbolling I."/>
            <person name="Vesth T."/>
            <person name="Frisvad J.C."/>
            <person name="Nybo J.L."/>
            <person name="Theobald S."/>
            <person name="Kildgaard S."/>
            <person name="Isbrandt T."/>
            <person name="Kuo A."/>
            <person name="Sato A."/>
            <person name="Lyhne E.K."/>
            <person name="Kogle M.E."/>
            <person name="Wiebenga A."/>
            <person name="Kun R.S."/>
            <person name="Lubbers R.J."/>
            <person name="Makela M.R."/>
            <person name="Barry K."/>
            <person name="Chovatia M."/>
            <person name="Clum A."/>
            <person name="Daum C."/>
            <person name="Haridas S."/>
            <person name="He G."/>
            <person name="LaButti K."/>
            <person name="Lipzen A."/>
            <person name="Mondo S."/>
            <person name="Riley R."/>
            <person name="Salamov A."/>
            <person name="Simmons B.A."/>
            <person name="Magnuson J.K."/>
            <person name="Henrissat B."/>
            <person name="Mortensen U.H."/>
            <person name="Larsen T.O."/>
            <person name="Devries R.P."/>
            <person name="Grigoriev I.V."/>
            <person name="Machida M."/>
            <person name="Baker S.E."/>
            <person name="Andersen M.R."/>
        </authorList>
    </citation>
    <scope>NUCLEOTIDE SEQUENCE [LARGE SCALE GENOMIC DNA]</scope>
    <source>
        <strain evidence="3 4">CBS 151.66</strain>
    </source>
</reference>
<dbReference type="InterPro" id="IPR022761">
    <property type="entry name" value="Fumarate_lyase_N"/>
</dbReference>
<evidence type="ECO:0000313" key="3">
    <source>
        <dbReference type="EMBL" id="KAB8075478.1"/>
    </source>
</evidence>
<organism evidence="3 4">
    <name type="scientific">Aspergillus leporis</name>
    <dbReference type="NCBI Taxonomy" id="41062"/>
    <lineage>
        <taxon>Eukaryota</taxon>
        <taxon>Fungi</taxon>
        <taxon>Dikarya</taxon>
        <taxon>Ascomycota</taxon>
        <taxon>Pezizomycotina</taxon>
        <taxon>Eurotiomycetes</taxon>
        <taxon>Eurotiomycetidae</taxon>
        <taxon>Eurotiales</taxon>
        <taxon>Aspergillaceae</taxon>
        <taxon>Aspergillus</taxon>
        <taxon>Aspergillus subgen. Circumdati</taxon>
    </lineage>
</organism>
<dbReference type="PRINTS" id="PR00149">
    <property type="entry name" value="FUMRATELYASE"/>
</dbReference>
<evidence type="ECO:0000256" key="1">
    <source>
        <dbReference type="ARBA" id="ARBA00034772"/>
    </source>
</evidence>
<dbReference type="InterPro" id="IPR024083">
    <property type="entry name" value="Fumarase/histidase_N"/>
</dbReference>
<dbReference type="AlphaFoldDB" id="A0A5N5X425"/>
<dbReference type="InterPro" id="IPR019468">
    <property type="entry name" value="AdenyloSucc_lyase_C"/>
</dbReference>
<dbReference type="Gene3D" id="1.20.200.10">
    <property type="entry name" value="Fumarase/aspartase (Central domain)"/>
    <property type="match status" value="1"/>
</dbReference>
<dbReference type="Gene3D" id="1.10.275.10">
    <property type="entry name" value="Fumarase/aspartase (N-terminal domain)"/>
    <property type="match status" value="1"/>
</dbReference>
<dbReference type="InterPro" id="IPR008948">
    <property type="entry name" value="L-Aspartase-like"/>
</dbReference>
<comment type="similarity">
    <text evidence="1">Belongs to the class-II fumarase/aspartase family.</text>
</comment>
<dbReference type="PRINTS" id="PR00145">
    <property type="entry name" value="ARGSUCLYASE"/>
</dbReference>
<evidence type="ECO:0000259" key="2">
    <source>
        <dbReference type="SMART" id="SM00998"/>
    </source>
</evidence>
<proteinExistence type="inferred from homology"/>
<protein>
    <submittedName>
        <fullName evidence="3">L-Aspartase-like protein</fullName>
    </submittedName>
</protein>
<dbReference type="GO" id="GO:0003824">
    <property type="term" value="F:catalytic activity"/>
    <property type="evidence" value="ECO:0007669"/>
    <property type="project" value="InterPro"/>
</dbReference>
<dbReference type="Gene3D" id="1.10.40.30">
    <property type="entry name" value="Fumarase/aspartase (C-terminal domain)"/>
    <property type="match status" value="1"/>
</dbReference>
<dbReference type="Pfam" id="PF10397">
    <property type="entry name" value="ADSL_C"/>
    <property type="match status" value="1"/>
</dbReference>
<gene>
    <name evidence="3" type="ORF">BDV29DRAFT_190114</name>
</gene>
<feature type="domain" description="Adenylosuccinate lyase C-terminal" evidence="2">
    <location>
        <begin position="322"/>
        <end position="401"/>
    </location>
</feature>
<dbReference type="EMBL" id="ML732193">
    <property type="protein sequence ID" value="KAB8075478.1"/>
    <property type="molecule type" value="Genomic_DNA"/>
</dbReference>
<dbReference type="PANTHER" id="PTHR43172">
    <property type="entry name" value="ADENYLOSUCCINATE LYASE"/>
    <property type="match status" value="1"/>
</dbReference>
<dbReference type="SUPFAM" id="SSF48557">
    <property type="entry name" value="L-aspartase-like"/>
    <property type="match status" value="1"/>
</dbReference>